<evidence type="ECO:0000313" key="6">
    <source>
        <dbReference type="Proteomes" id="UP000055060"/>
    </source>
</evidence>
<dbReference type="GO" id="GO:0016829">
    <property type="term" value="F:lyase activity"/>
    <property type="evidence" value="ECO:0007669"/>
    <property type="project" value="UniProtKB-KW"/>
</dbReference>
<dbReference type="Gene3D" id="3.80.30.30">
    <property type="match status" value="1"/>
</dbReference>
<dbReference type="InterPro" id="IPR007197">
    <property type="entry name" value="rSAM"/>
</dbReference>
<organism evidence="5">
    <name type="scientific">Longilinea arvoryzae</name>
    <dbReference type="NCBI Taxonomy" id="360412"/>
    <lineage>
        <taxon>Bacteria</taxon>
        <taxon>Bacillati</taxon>
        <taxon>Chloroflexota</taxon>
        <taxon>Anaerolineae</taxon>
        <taxon>Anaerolineales</taxon>
        <taxon>Anaerolineaceae</taxon>
        <taxon>Longilinea</taxon>
    </lineage>
</organism>
<protein>
    <submittedName>
        <fullName evidence="5">DNA repair photolyase</fullName>
    </submittedName>
</protein>
<dbReference type="PANTHER" id="PTHR43432:SF6">
    <property type="entry name" value="RADICAL SAM CORE DOMAIN-CONTAINING PROTEIN"/>
    <property type="match status" value="1"/>
</dbReference>
<dbReference type="SFLD" id="SFLDS00029">
    <property type="entry name" value="Radical_SAM"/>
    <property type="match status" value="1"/>
</dbReference>
<dbReference type="InterPro" id="IPR040086">
    <property type="entry name" value="MJ0683-like"/>
</dbReference>
<keyword evidence="5" id="KW-0456">Lyase</keyword>
<dbReference type="CDD" id="cd01335">
    <property type="entry name" value="Radical_SAM"/>
    <property type="match status" value="1"/>
</dbReference>
<dbReference type="EMBL" id="DF967972">
    <property type="protein sequence ID" value="GAP12663.1"/>
    <property type="molecule type" value="Genomic_DNA"/>
</dbReference>
<dbReference type="InterPro" id="IPR058240">
    <property type="entry name" value="rSAM_sf"/>
</dbReference>
<accession>A0A0S7B6K9</accession>
<evidence type="ECO:0000259" key="4">
    <source>
        <dbReference type="Pfam" id="PF04055"/>
    </source>
</evidence>
<dbReference type="Pfam" id="PF04055">
    <property type="entry name" value="Radical_SAM"/>
    <property type="match status" value="1"/>
</dbReference>
<dbReference type="GO" id="GO:0051536">
    <property type="term" value="F:iron-sulfur cluster binding"/>
    <property type="evidence" value="ECO:0007669"/>
    <property type="project" value="UniProtKB-KW"/>
</dbReference>
<reference evidence="5" key="1">
    <citation type="submission" date="2015-07" db="EMBL/GenBank/DDBJ databases">
        <title>Draft Genome Sequences of Anaerolinea thermolimosa IMO-1, Bellilinea caldifistulae GOMI-1, Leptolinea tardivitalis YMTK-2, Levilinea saccharolytica KIBI-1,Longilinea arvoryzae KOME-1, Previously Described as Members of the Anaerolineaceae (Chloroflexi).</title>
        <authorList>
            <person name="Sekiguchi Y."/>
            <person name="Ohashi A."/>
            <person name="Matsuura N."/>
            <person name="Tourlousse M.D."/>
        </authorList>
    </citation>
    <scope>NUCLEOTIDE SEQUENCE [LARGE SCALE GENOMIC DNA]</scope>
    <source>
        <strain evidence="5">KOME-1</strain>
    </source>
</reference>
<evidence type="ECO:0000256" key="3">
    <source>
        <dbReference type="ARBA" id="ARBA00023014"/>
    </source>
</evidence>
<evidence type="ECO:0000313" key="5">
    <source>
        <dbReference type="EMBL" id="GAP12663.1"/>
    </source>
</evidence>
<keyword evidence="2" id="KW-0408">Iron</keyword>
<dbReference type="Proteomes" id="UP000055060">
    <property type="component" value="Unassembled WGS sequence"/>
</dbReference>
<dbReference type="AlphaFoldDB" id="A0A0S7B6K9"/>
<evidence type="ECO:0000256" key="2">
    <source>
        <dbReference type="ARBA" id="ARBA00023004"/>
    </source>
</evidence>
<dbReference type="SFLD" id="SFLDG01084">
    <property type="entry name" value="Uncharacterised_Radical_SAM_Su"/>
    <property type="match status" value="1"/>
</dbReference>
<keyword evidence="6" id="KW-1185">Reference proteome</keyword>
<keyword evidence="3" id="KW-0411">Iron-sulfur</keyword>
<evidence type="ECO:0000256" key="1">
    <source>
        <dbReference type="ARBA" id="ARBA00022723"/>
    </source>
</evidence>
<proteinExistence type="predicted"/>
<dbReference type="GO" id="GO:0046872">
    <property type="term" value="F:metal ion binding"/>
    <property type="evidence" value="ECO:0007669"/>
    <property type="project" value="UniProtKB-KW"/>
</dbReference>
<name>A0A0S7B6K9_9CHLR</name>
<gene>
    <name evidence="5" type="ORF">LARV_00399</name>
</gene>
<dbReference type="PANTHER" id="PTHR43432">
    <property type="entry name" value="SLR0285 PROTEIN"/>
    <property type="match status" value="1"/>
</dbReference>
<sequence length="276" mass="31789">MGAIIADNLCSFEKSVICNPIKIEILIYNQFMLIQEIHSKSILCASKIYPYVINPYTGCQHNCLYCYAHFMRRFTGHKEPWGQFVDVKINAPELLRREILRKKPDRVWVSGVCDPYQPLEAQYKITRQCLEILAQNDWPVTVQTRSPLVLRDLDILRQGRQFEAGFSVTTADDRIRGLFEPTAPPIPERIRALGELHQAGIHTYAMIAPMLPGVENLPELLAGKVEYVRLDRMNYHDADWVYRKYGLQDKRSDEYFAGAQALLCAKFVHLGIECRA</sequence>
<dbReference type="SUPFAM" id="SSF102114">
    <property type="entry name" value="Radical SAM enzymes"/>
    <property type="match status" value="1"/>
</dbReference>
<keyword evidence="1" id="KW-0479">Metal-binding</keyword>
<feature type="domain" description="Radical SAM core" evidence="4">
    <location>
        <begin position="53"/>
        <end position="214"/>
    </location>
</feature>